<evidence type="ECO:0000256" key="5">
    <source>
        <dbReference type="ARBA" id="ARBA00022764"/>
    </source>
</evidence>
<keyword evidence="7" id="KW-0393">Immunoglobulin domain</keyword>
<dbReference type="InterPro" id="IPR018046">
    <property type="entry name" value="Pili_assmbl_chaperone_CS"/>
</dbReference>
<evidence type="ECO:0000313" key="11">
    <source>
        <dbReference type="EMBL" id="BDD52551.1"/>
    </source>
</evidence>
<organism evidence="11 12">
    <name type="scientific">Phytobacter diazotrophicus</name>
    <dbReference type="NCBI Taxonomy" id="395631"/>
    <lineage>
        <taxon>Bacteria</taxon>
        <taxon>Pseudomonadati</taxon>
        <taxon>Pseudomonadota</taxon>
        <taxon>Gammaproteobacteria</taxon>
        <taxon>Enterobacterales</taxon>
        <taxon>Enterobacteriaceae</taxon>
        <taxon>Phytobacter</taxon>
    </lineage>
</organism>
<feature type="domain" description="Pili assembly chaperone N-terminal" evidence="9">
    <location>
        <begin position="27"/>
        <end position="149"/>
    </location>
</feature>
<dbReference type="EMBL" id="AP025334">
    <property type="protein sequence ID" value="BDD52551.1"/>
    <property type="molecule type" value="Genomic_DNA"/>
</dbReference>
<comment type="similarity">
    <text evidence="2 8">Belongs to the periplasmic pilus chaperone family.</text>
</comment>
<dbReference type="InterPro" id="IPR013783">
    <property type="entry name" value="Ig-like_fold"/>
</dbReference>
<dbReference type="SUPFAM" id="SSF49584">
    <property type="entry name" value="Periplasmic chaperone C-domain"/>
    <property type="match status" value="1"/>
</dbReference>
<sequence length="239" mass="25954">MSYYAKIISVALGAILMTGLGNIANASIVLDGTRVVYPAGKKEVTVTVSNQNNNPVLIQSWIDSGNPDDAASQNTPFILTPPINRIDAGKAQTLRISYLGSATLPTDRESVFYLNVLEVPAKAKDMDEKSKLNIAFRSRIKLFYRPNDLPGSAADAMETLHWKMKSGGVEVTNSSKFYVSLVNIIFTSGGKKMATKGKMIAPGATEFHEIQDSSITSINQLSYTTVNDYGGYTEFKAKP</sequence>
<keyword evidence="3" id="KW-1029">Fimbrium biogenesis</keyword>
<dbReference type="PRINTS" id="PR00969">
    <property type="entry name" value="CHAPERONPILI"/>
</dbReference>
<evidence type="ECO:0000256" key="1">
    <source>
        <dbReference type="ARBA" id="ARBA00004418"/>
    </source>
</evidence>
<dbReference type="RefSeq" id="WP_071193945.1">
    <property type="nucleotide sequence ID" value="NZ_AP025334.1"/>
</dbReference>
<dbReference type="InterPro" id="IPR008962">
    <property type="entry name" value="PapD-like_sf"/>
</dbReference>
<evidence type="ECO:0000313" key="12">
    <source>
        <dbReference type="Proteomes" id="UP001320460"/>
    </source>
</evidence>
<evidence type="ECO:0000256" key="7">
    <source>
        <dbReference type="ARBA" id="ARBA00023319"/>
    </source>
</evidence>
<dbReference type="InterPro" id="IPR001829">
    <property type="entry name" value="Pili_assmbl_chaperone_bac"/>
</dbReference>
<keyword evidence="6 8" id="KW-0143">Chaperone</keyword>
<evidence type="ECO:0000256" key="2">
    <source>
        <dbReference type="ARBA" id="ARBA00007399"/>
    </source>
</evidence>
<dbReference type="Pfam" id="PF00345">
    <property type="entry name" value="PapD_N"/>
    <property type="match status" value="1"/>
</dbReference>
<evidence type="ECO:0000256" key="3">
    <source>
        <dbReference type="ARBA" id="ARBA00022558"/>
    </source>
</evidence>
<proteinExistence type="inferred from homology"/>
<dbReference type="PROSITE" id="PS00635">
    <property type="entry name" value="PILI_CHAPERONE"/>
    <property type="match status" value="1"/>
</dbReference>
<dbReference type="InterPro" id="IPR036316">
    <property type="entry name" value="Pili_assmbl_chap_C_dom_sf"/>
</dbReference>
<feature type="domain" description="Pili assembly chaperone C-terminal" evidence="10">
    <location>
        <begin position="171"/>
        <end position="233"/>
    </location>
</feature>
<evidence type="ECO:0000259" key="9">
    <source>
        <dbReference type="Pfam" id="PF00345"/>
    </source>
</evidence>
<evidence type="ECO:0000256" key="6">
    <source>
        <dbReference type="ARBA" id="ARBA00023186"/>
    </source>
</evidence>
<evidence type="ECO:0000256" key="8">
    <source>
        <dbReference type="RuleBase" id="RU003918"/>
    </source>
</evidence>
<accession>A0ABN6LTL5</accession>
<keyword evidence="4" id="KW-0732">Signal</keyword>
<evidence type="ECO:0000256" key="4">
    <source>
        <dbReference type="ARBA" id="ARBA00022729"/>
    </source>
</evidence>
<evidence type="ECO:0000259" key="10">
    <source>
        <dbReference type="Pfam" id="PF02753"/>
    </source>
</evidence>
<dbReference type="PANTHER" id="PTHR30251:SF2">
    <property type="entry name" value="FIMBRIAL CHAPERONE YADV-RELATED"/>
    <property type="match status" value="1"/>
</dbReference>
<dbReference type="InterPro" id="IPR016147">
    <property type="entry name" value="Pili_assmbl_chaperone_N"/>
</dbReference>
<dbReference type="Proteomes" id="UP001320460">
    <property type="component" value="Chromosome"/>
</dbReference>
<dbReference type="Pfam" id="PF02753">
    <property type="entry name" value="PapD_C"/>
    <property type="match status" value="1"/>
</dbReference>
<gene>
    <name evidence="11" type="ORF">PDTA9734_40380</name>
</gene>
<keyword evidence="5" id="KW-0574">Periplasm</keyword>
<dbReference type="InterPro" id="IPR050643">
    <property type="entry name" value="Periplasmic_pilus_chap"/>
</dbReference>
<keyword evidence="12" id="KW-1185">Reference proteome</keyword>
<comment type="subcellular location">
    <subcellularLocation>
        <location evidence="1 8">Periplasm</location>
    </subcellularLocation>
</comment>
<protein>
    <submittedName>
        <fullName evidence="11">Pilus assembly protein</fullName>
    </submittedName>
</protein>
<dbReference type="PANTHER" id="PTHR30251">
    <property type="entry name" value="PILUS ASSEMBLY CHAPERONE"/>
    <property type="match status" value="1"/>
</dbReference>
<dbReference type="SUPFAM" id="SSF49354">
    <property type="entry name" value="PapD-like"/>
    <property type="match status" value="1"/>
</dbReference>
<dbReference type="InterPro" id="IPR016148">
    <property type="entry name" value="Pili_assmbl_chaperone_C"/>
</dbReference>
<reference evidence="11 12" key="1">
    <citation type="submission" date="2021-12" db="EMBL/GenBank/DDBJ databases">
        <title>Complete genome sequence of Phytobacter diazotrophicus TA9734.</title>
        <authorList>
            <person name="Kubota H."/>
            <person name="Nakayama Y."/>
            <person name="Ariyoshi T."/>
        </authorList>
    </citation>
    <scope>NUCLEOTIDE SEQUENCE [LARGE SCALE GENOMIC DNA]</scope>
    <source>
        <strain evidence="11 12">TA9734</strain>
    </source>
</reference>
<name>A0ABN6LTL5_9ENTR</name>
<dbReference type="Gene3D" id="2.60.40.10">
    <property type="entry name" value="Immunoglobulins"/>
    <property type="match status" value="2"/>
</dbReference>